<name>A0A1F5KPG8_9BACT</name>
<comment type="caution">
    <text evidence="1">The sequence shown here is derived from an EMBL/GenBank/DDBJ whole genome shotgun (WGS) entry which is preliminary data.</text>
</comment>
<dbReference type="Proteomes" id="UP000178565">
    <property type="component" value="Unassembled WGS sequence"/>
</dbReference>
<protein>
    <submittedName>
        <fullName evidence="1">Uncharacterized protein</fullName>
    </submittedName>
</protein>
<sequence>MSFLKEIDLQSPPQETKAGYEIIADPSFRADLIRFDGILEKNIGNRWPIAMSNFFYSIYSQALGLRANDMRQLLRDLQERAILTPLLVPISPRSSRSTLAVDKDRCMAVGALAHFIAKNYPRAKTGFLQISDPPSTHLWAEIVTKTKKALADNPLASFINDPREKPEFPPSAADKPNQLDPLLEVEEQSGLNQSLLERIQEKFPKLESWEEEALEQIGPDEVDEILKGLSAVSTAPVRGGYIPPYLTETSTFVTWTATGRLVDYDPDETYPMEYVVYQTLALCKNSLQKRDNAQRLDIRNMLQLLRATKTAAMKNPPKYWNSPRKVKIR</sequence>
<gene>
    <name evidence="1" type="ORF">A3B45_05565</name>
</gene>
<dbReference type="STRING" id="1797785.A3B45_05565"/>
<reference evidence="1 2" key="1">
    <citation type="journal article" date="2016" name="Nat. Commun.">
        <title>Thousands of microbial genomes shed light on interconnected biogeochemical processes in an aquifer system.</title>
        <authorList>
            <person name="Anantharaman K."/>
            <person name="Brown C.T."/>
            <person name="Hug L.A."/>
            <person name="Sharon I."/>
            <person name="Castelle C.J."/>
            <person name="Probst A.J."/>
            <person name="Thomas B.C."/>
            <person name="Singh A."/>
            <person name="Wilkins M.J."/>
            <person name="Karaoz U."/>
            <person name="Brodie E.L."/>
            <person name="Williams K.H."/>
            <person name="Hubbard S.S."/>
            <person name="Banfield J.F."/>
        </authorList>
    </citation>
    <scope>NUCLEOTIDE SEQUENCE [LARGE SCALE GENOMIC DNA]</scope>
</reference>
<dbReference type="AlphaFoldDB" id="A0A1F5KPG8"/>
<evidence type="ECO:0000313" key="1">
    <source>
        <dbReference type="EMBL" id="OGE42808.1"/>
    </source>
</evidence>
<accession>A0A1F5KPG8</accession>
<organism evidence="1 2">
    <name type="scientific">Candidatus Daviesbacteria bacterium RIFCSPLOWO2_01_FULL_39_12</name>
    <dbReference type="NCBI Taxonomy" id="1797785"/>
    <lineage>
        <taxon>Bacteria</taxon>
        <taxon>Candidatus Daviesiibacteriota</taxon>
    </lineage>
</organism>
<dbReference type="EMBL" id="MFDM01000021">
    <property type="protein sequence ID" value="OGE42808.1"/>
    <property type="molecule type" value="Genomic_DNA"/>
</dbReference>
<evidence type="ECO:0000313" key="2">
    <source>
        <dbReference type="Proteomes" id="UP000178565"/>
    </source>
</evidence>
<proteinExistence type="predicted"/>